<accession>A0ABQ4MPG5</accession>
<protein>
    <submittedName>
        <fullName evidence="2">Uncharacterized protein</fullName>
    </submittedName>
</protein>
<keyword evidence="1" id="KW-0175">Coiled coil</keyword>
<dbReference type="SUPFAM" id="SSF48371">
    <property type="entry name" value="ARM repeat"/>
    <property type="match status" value="1"/>
</dbReference>
<name>A0ABQ4MPG5_9BACL</name>
<evidence type="ECO:0000256" key="1">
    <source>
        <dbReference type="SAM" id="Coils"/>
    </source>
</evidence>
<proteinExistence type="predicted"/>
<organism evidence="2 3">
    <name type="scientific">Paenibacillus woosongensis</name>
    <dbReference type="NCBI Taxonomy" id="307580"/>
    <lineage>
        <taxon>Bacteria</taxon>
        <taxon>Bacillati</taxon>
        <taxon>Bacillota</taxon>
        <taxon>Bacilli</taxon>
        <taxon>Bacillales</taxon>
        <taxon>Paenibacillaceae</taxon>
        <taxon>Paenibacillus</taxon>
    </lineage>
</organism>
<keyword evidence="3" id="KW-1185">Reference proteome</keyword>
<sequence>MATTIEELQILITAKTAGLQKVLGAVKDKLTGAEKAAKSATATVDAQGQQAADTSKKLADLTAALDNTNTQIELQKQKISELKAKQEGLTAKAQQQMQALEQESAGLEEQIRSTTERLEALKAEQGKAMSPIHADMINEEIKEVENALNELISKADEVGNKMADLDDAGDSTKMKQKIARAEGALLSLQRRADKTKESIEKLMSDPVPAAKKTEKAVKSVNNAVEKTGGTAKRSSNAFVQGFKRIAKQVLVFAVIYKTISGLNRYIGANLKTNAQFVASLNAIKTNLAVAFQPIYSAILPALNALMGFLAKVTAYIAAFISAVFGTTYKKSYEAAKGIESAKKAMAGYGKAAKKSGKEAKLALAGFDELNTLDFSNGADDASGGGADKGFTMEMPDMDIDGIQSKMDSLVAGIKSTFDKAWAGVKQGWDWTVKTFGPSFQAAWGEISPELEKWKQQFGNMFTDVMTLGEPLKNWFHERLVPFWQDGIQLAGHVWAGLLDSILSIVTSVWDAVFPIWEKLISEGLPRFTEFLKGVQEIFGKLFDLAKQIFDDIWQDVIDPAMQFISQIIKDALDIIFEWWDTWGKKIVDGLKDSLDKIKELWTNIWENFLKPFITKILDKLKEIWDNHLKDLIKEIGNFIGKLVTAAQDIFNKFIMPIVNWLVEKLGPIFVEIFDGILNVIGEALGGIIDAAKGIIKALGGIVDFVAGVFTGDWEKAWEGIKTFFSGIGEALGSIFKGAINQILEAFNFMIRQVNKVNFKLPDWIPGDLGGKEFGLSIPEVPKLDVGTNYVARDGLAYLHEGEAVVPKKYNPAAGGAAPDNKETNALLKQLIQAVKESGTVVIGRDSIGRAAVGYMNDYQKQTGQPAISL</sequence>
<gene>
    <name evidence="2" type="ORF">J15TS10_17290</name>
</gene>
<feature type="coiled-coil region" evidence="1">
    <location>
        <begin position="51"/>
        <end position="205"/>
    </location>
</feature>
<dbReference type="Proteomes" id="UP000681290">
    <property type="component" value="Unassembled WGS sequence"/>
</dbReference>
<reference evidence="2 3" key="1">
    <citation type="submission" date="2021-03" db="EMBL/GenBank/DDBJ databases">
        <title>Antimicrobial resistance genes in bacteria isolated from Japanese honey, and their potential for conferring macrolide and lincosamide resistance in the American foulbrood pathogen Paenibacillus larvae.</title>
        <authorList>
            <person name="Okamoto M."/>
            <person name="Kumagai M."/>
            <person name="Kanamori H."/>
            <person name="Takamatsu D."/>
        </authorList>
    </citation>
    <scope>NUCLEOTIDE SEQUENCE [LARGE SCALE GENOMIC DNA]</scope>
    <source>
        <strain evidence="2 3">J15TS10</strain>
    </source>
</reference>
<dbReference type="RefSeq" id="WP_213590406.1">
    <property type="nucleotide sequence ID" value="NZ_BOSM01000002.1"/>
</dbReference>
<dbReference type="EMBL" id="BOSM01000002">
    <property type="protein sequence ID" value="GIP57915.1"/>
    <property type="molecule type" value="Genomic_DNA"/>
</dbReference>
<dbReference type="InterPro" id="IPR016024">
    <property type="entry name" value="ARM-type_fold"/>
</dbReference>
<comment type="caution">
    <text evidence="2">The sequence shown here is derived from an EMBL/GenBank/DDBJ whole genome shotgun (WGS) entry which is preliminary data.</text>
</comment>
<evidence type="ECO:0000313" key="2">
    <source>
        <dbReference type="EMBL" id="GIP57915.1"/>
    </source>
</evidence>
<evidence type="ECO:0000313" key="3">
    <source>
        <dbReference type="Proteomes" id="UP000681290"/>
    </source>
</evidence>